<dbReference type="InterPro" id="IPR001482">
    <property type="entry name" value="T2SS/T4SS_dom"/>
</dbReference>
<dbReference type="Gene3D" id="3.30.450.380">
    <property type="match status" value="1"/>
</dbReference>
<dbReference type="SUPFAM" id="SSF52540">
    <property type="entry name" value="P-loop containing nucleoside triphosphate hydrolases"/>
    <property type="match status" value="1"/>
</dbReference>
<feature type="domain" description="Bacterial type II secretion system protein E" evidence="2">
    <location>
        <begin position="98"/>
        <end position="382"/>
    </location>
</feature>
<dbReference type="InterPro" id="IPR027417">
    <property type="entry name" value="P-loop_NTPase"/>
</dbReference>
<evidence type="ECO:0000256" key="1">
    <source>
        <dbReference type="ARBA" id="ARBA00006611"/>
    </source>
</evidence>
<evidence type="ECO:0000259" key="2">
    <source>
        <dbReference type="Pfam" id="PF00437"/>
    </source>
</evidence>
<protein>
    <submittedName>
        <fullName evidence="3">Pilus assembly protein CpaF</fullName>
    </submittedName>
</protein>
<dbReference type="PANTHER" id="PTHR30486:SF15">
    <property type="entry name" value="TYPE II_IV SECRETION SYSTEM ATPASE"/>
    <property type="match status" value="1"/>
</dbReference>
<comment type="similarity">
    <text evidence="1">Belongs to the GSP E family.</text>
</comment>
<dbReference type="AlphaFoldDB" id="A0AB73IH57"/>
<dbReference type="GO" id="GO:0016887">
    <property type="term" value="F:ATP hydrolysis activity"/>
    <property type="evidence" value="ECO:0007669"/>
    <property type="project" value="InterPro"/>
</dbReference>
<dbReference type="Gene3D" id="3.40.50.300">
    <property type="entry name" value="P-loop containing nucleotide triphosphate hydrolases"/>
    <property type="match status" value="1"/>
</dbReference>
<proteinExistence type="inferred from homology"/>
<dbReference type="CDD" id="cd01130">
    <property type="entry name" value="VirB11-like_ATPase"/>
    <property type="match status" value="1"/>
</dbReference>
<gene>
    <name evidence="3" type="ORF">J2793_004748</name>
</gene>
<reference evidence="3" key="1">
    <citation type="submission" date="2023-07" db="EMBL/GenBank/DDBJ databases">
        <title>Sorghum-associated microbial communities from plants grown in Nebraska, USA.</title>
        <authorList>
            <person name="Schachtman D."/>
        </authorList>
    </citation>
    <scope>NUCLEOTIDE SEQUENCE</scope>
    <source>
        <strain evidence="3">DS1061</strain>
    </source>
</reference>
<dbReference type="PANTHER" id="PTHR30486">
    <property type="entry name" value="TWITCHING MOTILITY PROTEIN PILT"/>
    <property type="match status" value="1"/>
</dbReference>
<dbReference type="RefSeq" id="WP_392394710.1">
    <property type="nucleotide sequence ID" value="NZ_JAURTK010000005.1"/>
</dbReference>
<comment type="caution">
    <text evidence="3">The sequence shown here is derived from an EMBL/GenBank/DDBJ whole genome shotgun (WGS) entry which is preliminary data.</text>
</comment>
<accession>A0AB73IH57</accession>
<evidence type="ECO:0000313" key="4">
    <source>
        <dbReference type="Proteomes" id="UP001229486"/>
    </source>
</evidence>
<sequence length="455" mass="50422">MSLREQMSSQTVHALPERQAGMRAPLGLARAAYQTLKRKVHEAVLDRVELERLARLPAELVRQEIGGLIARILEEDKAPVNDLERRQLMTDIHDEMFGFGPLEALLRDPSVSDILVNTYRTTYVERGGRLELTDVTFYDDAHLMKVIEKIVSRVGRRIDESSPMVDARLPDGSRVNAIIPPSAVDGPLMSIRRFAVNPLQMSDLVASQSLTPPMAELLDALTRAKVNVLVSGGTGSGKTTLLNILSGFIPEGERVVTIEDAAELQLRQQHVLRLETRPPNVEGRGEVTQRTLVRNALRMRPDRIILGEVRGAEALDMLNAMNTGHEGSLATIHANTPRDALTRLENMISLAGLALSPKNLRQQISSAISVVVQVARLTDGRRKVVSIQELTGMEGEMVNMQEIFTFKRTGIDQNGTVRGHFCATGVRPKFTERLQAFGIVLPDQLYDPARRFDTA</sequence>
<dbReference type="Pfam" id="PF00437">
    <property type="entry name" value="T2SSE"/>
    <property type="match status" value="1"/>
</dbReference>
<organism evidence="3 4">
    <name type="scientific">Paraburkholderia caledonica</name>
    <dbReference type="NCBI Taxonomy" id="134536"/>
    <lineage>
        <taxon>Bacteria</taxon>
        <taxon>Pseudomonadati</taxon>
        <taxon>Pseudomonadota</taxon>
        <taxon>Betaproteobacteria</taxon>
        <taxon>Burkholderiales</taxon>
        <taxon>Burkholderiaceae</taxon>
        <taxon>Paraburkholderia</taxon>
    </lineage>
</organism>
<name>A0AB73IH57_9BURK</name>
<dbReference type="Proteomes" id="UP001229486">
    <property type="component" value="Unassembled WGS sequence"/>
</dbReference>
<dbReference type="EMBL" id="JAURTK010000005">
    <property type="protein sequence ID" value="MDP9649282.1"/>
    <property type="molecule type" value="Genomic_DNA"/>
</dbReference>
<evidence type="ECO:0000313" key="3">
    <source>
        <dbReference type="EMBL" id="MDP9649282.1"/>
    </source>
</evidence>
<dbReference type="InterPro" id="IPR050921">
    <property type="entry name" value="T4SS_GSP_E_ATPase"/>
</dbReference>